<sequence length="81" mass="9202">MPADLFIPFRDLEDERVALQICLLIWSETRNQRDGHGTNEQLLSEMRKMMKFGGSEFSAFNCMVVSHTCGDSEVLGALQSY</sequence>
<accession>A0AAV6LPC7</accession>
<organism evidence="1 2">
    <name type="scientific">Rhododendron griersonianum</name>
    <dbReference type="NCBI Taxonomy" id="479676"/>
    <lineage>
        <taxon>Eukaryota</taxon>
        <taxon>Viridiplantae</taxon>
        <taxon>Streptophyta</taxon>
        <taxon>Embryophyta</taxon>
        <taxon>Tracheophyta</taxon>
        <taxon>Spermatophyta</taxon>
        <taxon>Magnoliopsida</taxon>
        <taxon>eudicotyledons</taxon>
        <taxon>Gunneridae</taxon>
        <taxon>Pentapetalae</taxon>
        <taxon>asterids</taxon>
        <taxon>Ericales</taxon>
        <taxon>Ericaceae</taxon>
        <taxon>Ericoideae</taxon>
        <taxon>Rhodoreae</taxon>
        <taxon>Rhododendron</taxon>
    </lineage>
</organism>
<dbReference type="AlphaFoldDB" id="A0AAV6LPC7"/>
<evidence type="ECO:0000313" key="2">
    <source>
        <dbReference type="Proteomes" id="UP000823749"/>
    </source>
</evidence>
<proteinExistence type="predicted"/>
<gene>
    <name evidence="1" type="ORF">RHGRI_002566</name>
</gene>
<dbReference type="EMBL" id="JACTNZ010000001">
    <property type="protein sequence ID" value="KAG5567038.1"/>
    <property type="molecule type" value="Genomic_DNA"/>
</dbReference>
<keyword evidence="2" id="KW-1185">Reference proteome</keyword>
<dbReference type="Proteomes" id="UP000823749">
    <property type="component" value="Chromosome 1"/>
</dbReference>
<evidence type="ECO:0000313" key="1">
    <source>
        <dbReference type="EMBL" id="KAG5567038.1"/>
    </source>
</evidence>
<comment type="caution">
    <text evidence="1">The sequence shown here is derived from an EMBL/GenBank/DDBJ whole genome shotgun (WGS) entry which is preliminary data.</text>
</comment>
<protein>
    <submittedName>
        <fullName evidence="1">Uncharacterized protein</fullName>
    </submittedName>
</protein>
<name>A0AAV6LPC7_9ERIC</name>
<reference evidence="1" key="1">
    <citation type="submission" date="2020-08" db="EMBL/GenBank/DDBJ databases">
        <title>Plant Genome Project.</title>
        <authorList>
            <person name="Zhang R.-G."/>
        </authorList>
    </citation>
    <scope>NUCLEOTIDE SEQUENCE</scope>
    <source>
        <strain evidence="1">WSP0</strain>
        <tissue evidence="1">Leaf</tissue>
    </source>
</reference>